<organism evidence="1 2">
    <name type="scientific">Neobacillus massiliamazoniensis</name>
    <dbReference type="NCBI Taxonomy" id="1499688"/>
    <lineage>
        <taxon>Bacteria</taxon>
        <taxon>Bacillati</taxon>
        <taxon>Bacillota</taxon>
        <taxon>Bacilli</taxon>
        <taxon>Bacillales</taxon>
        <taxon>Bacillaceae</taxon>
        <taxon>Neobacillus</taxon>
    </lineage>
</organism>
<proteinExistence type="predicted"/>
<keyword evidence="2" id="KW-1185">Reference proteome</keyword>
<dbReference type="Proteomes" id="UP000199087">
    <property type="component" value="Unassembled WGS sequence"/>
</dbReference>
<dbReference type="AlphaFoldDB" id="A0A0U1NRR7"/>
<protein>
    <submittedName>
        <fullName evidence="1">Uncharacterized protein</fullName>
    </submittedName>
</protein>
<evidence type="ECO:0000313" key="2">
    <source>
        <dbReference type="Proteomes" id="UP000199087"/>
    </source>
</evidence>
<sequence>MFKDFQRILFCEEKTLEYDDFIGAKNDSTYNAISRHLHKAVKQFKSVNPNHEVPNVLAIVNLDTLKDMHDLFITLTGFALLDNGSYLKIRRVGHRTIEDISHVDLILWFDKDQFINYLWKDDIDNETRKNLEKLL</sequence>
<name>A0A0U1NRR7_9BACI</name>
<dbReference type="RefSeq" id="WP_090630738.1">
    <property type="nucleotide sequence ID" value="NZ_CVRB01000001.1"/>
</dbReference>
<reference evidence="2" key="1">
    <citation type="submission" date="2015-05" db="EMBL/GenBank/DDBJ databases">
        <authorList>
            <person name="Urmite Genomes"/>
        </authorList>
    </citation>
    <scope>NUCLEOTIDE SEQUENCE [LARGE SCALE GENOMIC DNA]</scope>
    <source>
        <strain evidence="2">LF1</strain>
    </source>
</reference>
<evidence type="ECO:0000313" key="1">
    <source>
        <dbReference type="EMBL" id="CRK80753.1"/>
    </source>
</evidence>
<gene>
    <name evidence="1" type="ORF">BN000_00641</name>
</gene>
<dbReference type="EMBL" id="CVRB01000001">
    <property type="protein sequence ID" value="CRK80753.1"/>
    <property type="molecule type" value="Genomic_DNA"/>
</dbReference>
<dbReference type="OrthoDB" id="2638228at2"/>
<accession>A0A0U1NRR7</accession>